<dbReference type="PANTHER" id="PTHR18964">
    <property type="entry name" value="ROK (REPRESSOR, ORF, KINASE) FAMILY"/>
    <property type="match status" value="1"/>
</dbReference>
<dbReference type="AlphaFoldDB" id="A0A6N9SVN7"/>
<protein>
    <submittedName>
        <fullName evidence="2">ROK family protein</fullName>
    </submittedName>
</protein>
<feature type="region of interest" description="Disordered" evidence="1">
    <location>
        <begin position="1"/>
        <end position="28"/>
    </location>
</feature>
<name>A0A6N9SVN7_9HYPH</name>
<sequence length="410" mass="44666">MEPSSSQFLKKRRDAAESRMRGSNQSGLRAHNKRAVLSLIRRNGRLAKAEIARRTGLSPQTASVIMRALEAEELVLRDQPQRGRVGQPSIPMRLNPDGAFSLGLKIGRRSVDLVLMDFTGRIRGHERIPYPFPRVREVLEFVAVAEPKLRALLPAKLERRITGLGVALPYELWSWADEIGAPAAVMEEWRDLDVQSALAVVTDLTVDVANDATAACAAENVFGSGRSADFVYFFVGAFVGGGIVMNGDLVSGRLDNAGAIGSMPVPREEEGGVAQLINFASLHLLEKAYEAEGGDALALWRGKVSWDSFGPLLDRWLDRAAYGLAHAIASATSVYDFEAAVIDGRFPGNVRQQLVERTEAALQRINRQGLSPVAVRAGTIGADAREIGSASLPFFAHYLLDHRVFLTDPD</sequence>
<evidence type="ECO:0000313" key="2">
    <source>
        <dbReference type="EMBL" id="NDW02861.1"/>
    </source>
</evidence>
<dbReference type="PANTHER" id="PTHR18964:SF169">
    <property type="entry name" value="N-ACETYLMANNOSAMINE KINASE"/>
    <property type="match status" value="1"/>
</dbReference>
<dbReference type="EMBL" id="JAAAMG010000001">
    <property type="protein sequence ID" value="NDW02861.1"/>
    <property type="molecule type" value="Genomic_DNA"/>
</dbReference>
<evidence type="ECO:0000313" key="3">
    <source>
        <dbReference type="Proteomes" id="UP000469011"/>
    </source>
</evidence>
<proteinExistence type="predicted"/>
<dbReference type="Gene3D" id="1.10.10.10">
    <property type="entry name" value="Winged helix-like DNA-binding domain superfamily/Winged helix DNA-binding domain"/>
    <property type="match status" value="1"/>
</dbReference>
<dbReference type="SUPFAM" id="SSF46785">
    <property type="entry name" value="Winged helix' DNA-binding domain"/>
    <property type="match status" value="1"/>
</dbReference>
<dbReference type="Proteomes" id="UP000469011">
    <property type="component" value="Unassembled WGS sequence"/>
</dbReference>
<dbReference type="GO" id="GO:0019262">
    <property type="term" value="P:N-acetylneuraminate catabolic process"/>
    <property type="evidence" value="ECO:0007669"/>
    <property type="project" value="TreeGrafter"/>
</dbReference>
<dbReference type="InterPro" id="IPR036390">
    <property type="entry name" value="WH_DNA-bd_sf"/>
</dbReference>
<dbReference type="GO" id="GO:0009384">
    <property type="term" value="F:N-acylmannosamine kinase activity"/>
    <property type="evidence" value="ECO:0007669"/>
    <property type="project" value="TreeGrafter"/>
</dbReference>
<dbReference type="SUPFAM" id="SSF53067">
    <property type="entry name" value="Actin-like ATPase domain"/>
    <property type="match status" value="1"/>
</dbReference>
<evidence type="ECO:0000256" key="1">
    <source>
        <dbReference type="SAM" id="MobiDB-lite"/>
    </source>
</evidence>
<dbReference type="Gene3D" id="3.30.420.40">
    <property type="match status" value="2"/>
</dbReference>
<dbReference type="Pfam" id="PF00480">
    <property type="entry name" value="ROK"/>
    <property type="match status" value="1"/>
</dbReference>
<dbReference type="Pfam" id="PF13412">
    <property type="entry name" value="HTH_24"/>
    <property type="match status" value="1"/>
</dbReference>
<gene>
    <name evidence="2" type="ORF">GTK09_00325</name>
</gene>
<dbReference type="InterPro" id="IPR043129">
    <property type="entry name" value="ATPase_NBD"/>
</dbReference>
<reference evidence="2 3" key="1">
    <citation type="submission" date="2020-01" db="EMBL/GenBank/DDBJ databases">
        <title>Jiella pacifica sp. nov.</title>
        <authorList>
            <person name="Xue Z."/>
            <person name="Zhu S."/>
            <person name="Chen J."/>
            <person name="Yang J."/>
        </authorList>
    </citation>
    <scope>NUCLEOTIDE SEQUENCE [LARGE SCALE GENOMIC DNA]</scope>
    <source>
        <strain evidence="2 3">40Bstr34</strain>
    </source>
</reference>
<dbReference type="InterPro" id="IPR000600">
    <property type="entry name" value="ROK"/>
</dbReference>
<keyword evidence="3" id="KW-1185">Reference proteome</keyword>
<comment type="caution">
    <text evidence="2">The sequence shown here is derived from an EMBL/GenBank/DDBJ whole genome shotgun (WGS) entry which is preliminary data.</text>
</comment>
<dbReference type="InterPro" id="IPR036388">
    <property type="entry name" value="WH-like_DNA-bd_sf"/>
</dbReference>
<accession>A0A6N9SVN7</accession>
<dbReference type="RefSeq" id="WP_163460503.1">
    <property type="nucleotide sequence ID" value="NZ_JAAAMG010000001.1"/>
</dbReference>
<organism evidence="2 3">
    <name type="scientific">Jiella pacifica</name>
    <dbReference type="NCBI Taxonomy" id="2696469"/>
    <lineage>
        <taxon>Bacteria</taxon>
        <taxon>Pseudomonadati</taxon>
        <taxon>Pseudomonadota</taxon>
        <taxon>Alphaproteobacteria</taxon>
        <taxon>Hyphomicrobiales</taxon>
        <taxon>Aurantimonadaceae</taxon>
        <taxon>Jiella</taxon>
    </lineage>
</organism>